<evidence type="ECO:0000313" key="5">
    <source>
        <dbReference type="Proteomes" id="UP000234254"/>
    </source>
</evidence>
<accession>A0A2I1CWL7</accession>
<dbReference type="OrthoDB" id="4507199at2759"/>
<keyword evidence="2" id="KW-1133">Transmembrane helix</keyword>
<keyword evidence="2" id="KW-0472">Membrane</keyword>
<evidence type="ECO:0000313" key="4">
    <source>
        <dbReference type="EMBL" id="PKY02017.1"/>
    </source>
</evidence>
<dbReference type="Pfam" id="PF20163">
    <property type="entry name" value="DUF6536"/>
    <property type="match status" value="1"/>
</dbReference>
<proteinExistence type="predicted"/>
<dbReference type="PANTHER" id="PTHR35395:SF1">
    <property type="entry name" value="DUF6536 DOMAIN-CONTAINING PROTEIN"/>
    <property type="match status" value="1"/>
</dbReference>
<name>A0A2I1CWL7_ASPC2</name>
<dbReference type="AlphaFoldDB" id="A0A2I1CWL7"/>
<dbReference type="PANTHER" id="PTHR35395">
    <property type="entry name" value="DUF6536 DOMAIN-CONTAINING PROTEIN"/>
    <property type="match status" value="1"/>
</dbReference>
<feature type="transmembrane region" description="Helical" evidence="2">
    <location>
        <begin position="473"/>
        <end position="494"/>
    </location>
</feature>
<protein>
    <recommendedName>
        <fullName evidence="3">DUF6536 domain-containing protein</fullName>
    </recommendedName>
</protein>
<sequence length="569" mass="63797">MTQLNNQFDVYLQNIRDLKLRNILPTSPPGNDPSAVDNEAIAPGERSKRPLFVLNLTLIIWAVANGSLEDVHTACVARRGNRGSENRLVSPTRAEVDQAHLRGKSLNIGVPSLRNLLHISRVRLILCLVLLVTSLPLHIFYNSVISTALGAYQYRVVLTTPEQLQVGSNPNFAYMRDHLTSHKRLEPLECLESYPVEHTMNRADVIVVLEDYTSHEFLEKNFSQVIESGNGGYGGDYSWQCCFPLLEYMNDQYAIASFLEDPDPETIHASGLFNKREKQRKLRHNCLYQSMSKARRTWFLTVWLTVLVIAIGGVLSVVFMLTGLQRLGLSSFENLEERNSDAMWSTIGFGGSETYNRYPVIPMLLLANTPQLVLSLLYLLYNSTITSMLLSREWNQIGHRRKSLRVTVPSGEQRSTYYLSMSLKWAFPLMAISALLHWLLSQSIYPVMTYGYELNPDGTPVRLKDQTVTSCSYSTGAMILVVATLIIATILFVVMARRRLKPEMPVLAVSSWVVSAACHSPEGDTDAAVKAVQWGVPVSPMAQETGIEGPEEDACEHEDAGLWAPQMKD</sequence>
<organism evidence="4 5">
    <name type="scientific">Aspergillus campestris (strain IBT 28561)</name>
    <dbReference type="NCBI Taxonomy" id="1392248"/>
    <lineage>
        <taxon>Eukaryota</taxon>
        <taxon>Fungi</taxon>
        <taxon>Dikarya</taxon>
        <taxon>Ascomycota</taxon>
        <taxon>Pezizomycotina</taxon>
        <taxon>Eurotiomycetes</taxon>
        <taxon>Eurotiomycetidae</taxon>
        <taxon>Eurotiales</taxon>
        <taxon>Aspergillaceae</taxon>
        <taxon>Aspergillus</taxon>
        <taxon>Aspergillus subgen. Circumdati</taxon>
    </lineage>
</organism>
<dbReference type="RefSeq" id="XP_024690611.1">
    <property type="nucleotide sequence ID" value="XM_024836082.1"/>
</dbReference>
<evidence type="ECO:0000259" key="3">
    <source>
        <dbReference type="Pfam" id="PF20163"/>
    </source>
</evidence>
<evidence type="ECO:0000256" key="1">
    <source>
        <dbReference type="SAM" id="MobiDB-lite"/>
    </source>
</evidence>
<comment type="caution">
    <text evidence="4">The sequence shown here is derived from an EMBL/GenBank/DDBJ whole genome shotgun (WGS) entry which is preliminary data.</text>
</comment>
<dbReference type="Proteomes" id="UP000234254">
    <property type="component" value="Unassembled WGS sequence"/>
</dbReference>
<feature type="transmembrane region" description="Helical" evidence="2">
    <location>
        <begin position="122"/>
        <end position="141"/>
    </location>
</feature>
<feature type="domain" description="DUF6536" evidence="3">
    <location>
        <begin position="87"/>
        <end position="163"/>
    </location>
</feature>
<keyword evidence="5" id="KW-1185">Reference proteome</keyword>
<dbReference type="EMBL" id="MSFM01000010">
    <property type="protein sequence ID" value="PKY02017.1"/>
    <property type="molecule type" value="Genomic_DNA"/>
</dbReference>
<feature type="transmembrane region" description="Helical" evidence="2">
    <location>
        <begin position="423"/>
        <end position="440"/>
    </location>
</feature>
<feature type="region of interest" description="Disordered" evidence="1">
    <location>
        <begin position="545"/>
        <end position="569"/>
    </location>
</feature>
<dbReference type="VEuPathDB" id="FungiDB:P168DRAFT_283780"/>
<dbReference type="InterPro" id="IPR046623">
    <property type="entry name" value="DUF6536"/>
</dbReference>
<dbReference type="GeneID" id="36543606"/>
<feature type="transmembrane region" description="Helical" evidence="2">
    <location>
        <begin position="360"/>
        <end position="381"/>
    </location>
</feature>
<evidence type="ECO:0000256" key="2">
    <source>
        <dbReference type="SAM" id="Phobius"/>
    </source>
</evidence>
<keyword evidence="2" id="KW-0812">Transmembrane</keyword>
<gene>
    <name evidence="4" type="ORF">P168DRAFT_283780</name>
</gene>
<reference evidence="4" key="1">
    <citation type="submission" date="2016-12" db="EMBL/GenBank/DDBJ databases">
        <title>The genomes of Aspergillus section Nigri reveals drivers in fungal speciation.</title>
        <authorList>
            <consortium name="DOE Joint Genome Institute"/>
            <person name="Vesth T.C."/>
            <person name="Nybo J."/>
            <person name="Theobald S."/>
            <person name="Brandl J."/>
            <person name="Frisvad J.C."/>
            <person name="Nielsen K.F."/>
            <person name="Lyhne E.K."/>
            <person name="Kogle M.E."/>
            <person name="Kuo A."/>
            <person name="Riley R."/>
            <person name="Clum A."/>
            <person name="Nolan M."/>
            <person name="Lipzen A."/>
            <person name="Salamov A."/>
            <person name="Henrissat B."/>
            <person name="Wiebenga A."/>
            <person name="De vries R.P."/>
            <person name="Grigoriev I.V."/>
            <person name="Mortensen U.H."/>
            <person name="Andersen M.R."/>
            <person name="Baker S.E."/>
        </authorList>
    </citation>
    <scope>NUCLEOTIDE SEQUENCE</scope>
    <source>
        <strain evidence="4">IBT 28561</strain>
    </source>
</reference>
<feature type="transmembrane region" description="Helical" evidence="2">
    <location>
        <begin position="298"/>
        <end position="321"/>
    </location>
</feature>